<evidence type="ECO:0000256" key="1">
    <source>
        <dbReference type="ARBA" id="ARBA00004123"/>
    </source>
</evidence>
<keyword evidence="5" id="KW-0547">Nucleotide-binding</keyword>
<reference evidence="15" key="1">
    <citation type="journal article" date="2015" name="BMC Genomics">
        <title>Genomic and transcriptomic analysis of the endophytic fungus Pestalotiopsis fici reveals its lifestyle and high potential for synthesis of natural products.</title>
        <authorList>
            <person name="Wang X."/>
            <person name="Zhang X."/>
            <person name="Liu L."/>
            <person name="Xiang M."/>
            <person name="Wang W."/>
            <person name="Sun X."/>
            <person name="Che Y."/>
            <person name="Guo L."/>
            <person name="Liu G."/>
            <person name="Guo L."/>
            <person name="Wang C."/>
            <person name="Yin W.B."/>
            <person name="Stadler M."/>
            <person name="Zhang X."/>
            <person name="Liu X."/>
        </authorList>
    </citation>
    <scope>NUCLEOTIDE SEQUENCE [LARGE SCALE GENOMIC DNA]</scope>
    <source>
        <strain evidence="15">W106-1 / CGMCC3.15140</strain>
    </source>
</reference>
<dbReference type="OrthoDB" id="29596at2759"/>
<keyword evidence="4" id="KW-0158">Chromosome</keyword>
<dbReference type="Proteomes" id="UP000030651">
    <property type="component" value="Unassembled WGS sequence"/>
</dbReference>
<keyword evidence="15" id="KW-1185">Reference proteome</keyword>
<dbReference type="GO" id="GO:0005694">
    <property type="term" value="C:chromosome"/>
    <property type="evidence" value="ECO:0007669"/>
    <property type="project" value="UniProtKB-SubCell"/>
</dbReference>
<protein>
    <recommendedName>
        <fullName evidence="10">DNA mismatch repair protein MSH5</fullName>
    </recommendedName>
    <alternativeName>
        <fullName evidence="11">MutS protein homolog 5</fullName>
    </alternativeName>
</protein>
<evidence type="ECO:0000256" key="8">
    <source>
        <dbReference type="ARBA" id="ARBA00023242"/>
    </source>
</evidence>
<feature type="compositionally biased region" description="Polar residues" evidence="12">
    <location>
        <begin position="1"/>
        <end position="10"/>
    </location>
</feature>
<dbReference type="InterPro" id="IPR045076">
    <property type="entry name" value="MutS"/>
</dbReference>
<evidence type="ECO:0000313" key="14">
    <source>
        <dbReference type="EMBL" id="ETS87538.1"/>
    </source>
</evidence>
<dbReference type="PANTHER" id="PTHR11361:SF20">
    <property type="entry name" value="MUTS PROTEIN HOMOLOG 5"/>
    <property type="match status" value="1"/>
</dbReference>
<name>W3XNA4_PESFW</name>
<accession>W3XNA4</accession>
<dbReference type="InterPro" id="IPR000432">
    <property type="entry name" value="DNA_mismatch_repair_MutS_C"/>
</dbReference>
<evidence type="ECO:0000256" key="7">
    <source>
        <dbReference type="ARBA" id="ARBA00023125"/>
    </source>
</evidence>
<feature type="domain" description="DNA mismatch repair proteins mutS family" evidence="13">
    <location>
        <begin position="813"/>
        <end position="829"/>
    </location>
</feature>
<evidence type="ECO:0000259" key="13">
    <source>
        <dbReference type="PROSITE" id="PS00486"/>
    </source>
</evidence>
<dbReference type="EMBL" id="KI912109">
    <property type="protein sequence ID" value="ETS87538.1"/>
    <property type="molecule type" value="Genomic_DNA"/>
</dbReference>
<keyword evidence="7" id="KW-0238">DNA-binding</keyword>
<dbReference type="PANTHER" id="PTHR11361">
    <property type="entry name" value="DNA MISMATCH REPAIR PROTEIN MUTS FAMILY MEMBER"/>
    <property type="match status" value="1"/>
</dbReference>
<keyword evidence="6" id="KW-0067">ATP-binding</keyword>
<dbReference type="GO" id="GO:0006298">
    <property type="term" value="P:mismatch repair"/>
    <property type="evidence" value="ECO:0007669"/>
    <property type="project" value="InterPro"/>
</dbReference>
<dbReference type="OMA" id="CSVYFMP"/>
<dbReference type="Gene3D" id="3.40.50.300">
    <property type="entry name" value="P-loop containing nucleotide triphosphate hydrolases"/>
    <property type="match status" value="1"/>
</dbReference>
<keyword evidence="8" id="KW-0539">Nucleus</keyword>
<evidence type="ECO:0000256" key="3">
    <source>
        <dbReference type="ARBA" id="ARBA00006271"/>
    </source>
</evidence>
<dbReference type="GeneID" id="19266379"/>
<dbReference type="SUPFAM" id="SSF48334">
    <property type="entry name" value="DNA repair protein MutS, domain III"/>
    <property type="match status" value="1"/>
</dbReference>
<dbReference type="RefSeq" id="XP_007828138.1">
    <property type="nucleotide sequence ID" value="XM_007829947.1"/>
</dbReference>
<evidence type="ECO:0000256" key="11">
    <source>
        <dbReference type="ARBA" id="ARBA00077470"/>
    </source>
</evidence>
<sequence length="1001" mass="110220">MYSRSTSGPSQIHRRFAGSSDRVIASSPPIPRRGPTSASSTSASRTQGYSVSSRTRTSKAASPSGSSSAPRSAIYSPQLPPHPLRQRLSQRPAPPRGASTTPGSSVVDGDDDADRVLEGDHLDADALGEIIMAIDMNKTGNLGCAYYIAAEEKLLLLEDVPMAGPEIVDTLLLNAEPTTILTPSRASETLLCILRKGAQGVERSDGGGANFGSYVLRSLTTSEFKYESAKEKLLGLYIESREEQGMIFASVVDEQADDQHDQHGSMLGSLMRLGTSINLESQLSIGCAGAVLSDLNRRRTAEYLPGDLDATIAFRIKSIEMFKLFDSMFVSADTLASLQILRSEFHPNSQMRGPDGSSSGAKESLSVYGLFHYLACTPQGKSKLRQIFLRPSIDLDFIKSRQLAISFLLRSDNSDLIKRLSKELRKIKNMRTTIAFLQKGVDLPGKKASMASNVWLTIQRFAHNALNIQSTLAEMQGSAMVEVVTKVLRTIQSRPLHHIGELITRVVDFEQSRERKRTAVKHGVDANLDELKRSYHGMEHFLTEVNIKLRADIPEWAQNYVQGCVFYPQLGFLTVVAVNPENGLPRYEGQNAQDIWKCIFTDDNVVYCKNPRMNEMDHHFGDAYCMIIDREIEILHQLSAQVLDHESAILAASDIIGELDSLLALAVGSRKYNWTAPMMTNENVLHIEGGRHPLQELVVPSFIANDCHMTGGSERLDEEVAQRESMVSQGVPSTLILTGPNHSGKSVYLKQVALIVYLAHIGCYVPAEKAIIGITDRILTRIATRESVSRNESAFAIDLRQAAFAINFASRRSLILVDEFGKGTNTVDGAGLMAALLHHFSALGSERPKLLAATHFHEIFEAGCLRESVELAFAHMEVHVDFDTPVEEDQVTYLFNLKAGRSVSSFGSRCAAMNGIDQAIVDRAEAIMLLLVRGEDLEAACSKLSEEEEYKLQKAEDIARAFLEQDIEVPSRKGKRREGHYRNILRGILAASEESSMLSFA</sequence>
<dbReference type="FunFam" id="3.40.50.300:FF:001067">
    <property type="entry name" value="DNA mismatch repair protein MSH5"/>
    <property type="match status" value="1"/>
</dbReference>
<evidence type="ECO:0000256" key="9">
    <source>
        <dbReference type="ARBA" id="ARBA00023254"/>
    </source>
</evidence>
<evidence type="ECO:0000256" key="4">
    <source>
        <dbReference type="ARBA" id="ARBA00022454"/>
    </source>
</evidence>
<comment type="similarity">
    <text evidence="3">Belongs to the DNA mismatch repair MutS family.</text>
</comment>
<dbReference type="HOGENOM" id="CLU_002472_8_0_1"/>
<dbReference type="InParanoid" id="W3XNA4"/>
<dbReference type="GO" id="GO:0051026">
    <property type="term" value="P:chiasma assembly"/>
    <property type="evidence" value="ECO:0007669"/>
    <property type="project" value="UniProtKB-ARBA"/>
</dbReference>
<dbReference type="InterPro" id="IPR007696">
    <property type="entry name" value="DNA_mismatch_repair_MutS_core"/>
</dbReference>
<dbReference type="InterPro" id="IPR036187">
    <property type="entry name" value="DNA_mismatch_repair_MutS_sf"/>
</dbReference>
<keyword evidence="9" id="KW-0469">Meiosis</keyword>
<dbReference type="Pfam" id="PF00488">
    <property type="entry name" value="MutS_V"/>
    <property type="match status" value="1"/>
</dbReference>
<feature type="region of interest" description="Disordered" evidence="12">
    <location>
        <begin position="1"/>
        <end position="116"/>
    </location>
</feature>
<evidence type="ECO:0000256" key="2">
    <source>
        <dbReference type="ARBA" id="ARBA00004286"/>
    </source>
</evidence>
<dbReference type="eggNOG" id="KOG0221">
    <property type="taxonomic scope" value="Eukaryota"/>
</dbReference>
<dbReference type="SMART" id="SM00534">
    <property type="entry name" value="MUTSac"/>
    <property type="match status" value="1"/>
</dbReference>
<evidence type="ECO:0000256" key="6">
    <source>
        <dbReference type="ARBA" id="ARBA00022840"/>
    </source>
</evidence>
<evidence type="ECO:0000256" key="10">
    <source>
        <dbReference type="ARBA" id="ARBA00073549"/>
    </source>
</evidence>
<dbReference type="AlphaFoldDB" id="W3XNA4"/>
<organism evidence="14 15">
    <name type="scientific">Pestalotiopsis fici (strain W106-1 / CGMCC3.15140)</name>
    <dbReference type="NCBI Taxonomy" id="1229662"/>
    <lineage>
        <taxon>Eukaryota</taxon>
        <taxon>Fungi</taxon>
        <taxon>Dikarya</taxon>
        <taxon>Ascomycota</taxon>
        <taxon>Pezizomycotina</taxon>
        <taxon>Sordariomycetes</taxon>
        <taxon>Xylariomycetidae</taxon>
        <taxon>Amphisphaeriales</taxon>
        <taxon>Sporocadaceae</taxon>
        <taxon>Pestalotiopsis</taxon>
    </lineage>
</organism>
<evidence type="ECO:0000313" key="15">
    <source>
        <dbReference type="Proteomes" id="UP000030651"/>
    </source>
</evidence>
<gene>
    <name evidence="14" type="ORF">PFICI_01366</name>
</gene>
<evidence type="ECO:0000256" key="5">
    <source>
        <dbReference type="ARBA" id="ARBA00022741"/>
    </source>
</evidence>
<dbReference type="STRING" id="1229662.W3XNA4"/>
<dbReference type="Gene3D" id="1.10.1420.10">
    <property type="match status" value="1"/>
</dbReference>
<dbReference type="KEGG" id="pfy:PFICI_01366"/>
<dbReference type="PROSITE" id="PS00486">
    <property type="entry name" value="DNA_MISMATCH_REPAIR_2"/>
    <property type="match status" value="1"/>
</dbReference>
<dbReference type="FunCoup" id="W3XNA4">
    <property type="interactions" value="160"/>
</dbReference>
<dbReference type="GO" id="GO:0140664">
    <property type="term" value="F:ATP-dependent DNA damage sensor activity"/>
    <property type="evidence" value="ECO:0007669"/>
    <property type="project" value="InterPro"/>
</dbReference>
<evidence type="ECO:0000256" key="12">
    <source>
        <dbReference type="SAM" id="MobiDB-lite"/>
    </source>
</evidence>
<dbReference type="SUPFAM" id="SSF52540">
    <property type="entry name" value="P-loop containing nucleoside triphosphate hydrolases"/>
    <property type="match status" value="1"/>
</dbReference>
<dbReference type="Pfam" id="PF05192">
    <property type="entry name" value="MutS_III"/>
    <property type="match status" value="1"/>
</dbReference>
<dbReference type="GO" id="GO:0005524">
    <property type="term" value="F:ATP binding"/>
    <property type="evidence" value="ECO:0007669"/>
    <property type="project" value="UniProtKB-KW"/>
</dbReference>
<dbReference type="GO" id="GO:0030983">
    <property type="term" value="F:mismatched DNA binding"/>
    <property type="evidence" value="ECO:0007669"/>
    <property type="project" value="InterPro"/>
</dbReference>
<proteinExistence type="inferred from homology"/>
<comment type="subcellular location">
    <subcellularLocation>
        <location evidence="2">Chromosome</location>
    </subcellularLocation>
    <subcellularLocation>
        <location evidence="1">Nucleus</location>
    </subcellularLocation>
</comment>
<dbReference type="GO" id="GO:0005634">
    <property type="term" value="C:nucleus"/>
    <property type="evidence" value="ECO:0007669"/>
    <property type="project" value="UniProtKB-SubCell"/>
</dbReference>
<dbReference type="CDD" id="cd03281">
    <property type="entry name" value="ABC_MSH5_euk"/>
    <property type="match status" value="1"/>
</dbReference>
<feature type="compositionally biased region" description="Polar residues" evidence="12">
    <location>
        <begin position="45"/>
        <end position="55"/>
    </location>
</feature>
<dbReference type="InterPro" id="IPR027417">
    <property type="entry name" value="P-loop_NTPase"/>
</dbReference>
<dbReference type="SMART" id="SM00533">
    <property type="entry name" value="MUTSd"/>
    <property type="match status" value="1"/>
</dbReference>
<feature type="compositionally biased region" description="Low complexity" evidence="12">
    <location>
        <begin position="58"/>
        <end position="77"/>
    </location>
</feature>